<name>A0AAQ3JHX4_ANAHA</name>
<dbReference type="Proteomes" id="UP001243496">
    <property type="component" value="Chromosome"/>
</dbReference>
<sequence length="286" mass="33903">MIYIFYISFFLKYNTVDEKVKKGMISVETIFPREENAEHIFKKILENNDACERLRELFYEEFANSGDRDLSEKQFVKALFDAYQNRDLSAFLMGICGNSMFDLLRNAFLIPMRFNDKGVTNPVRLTDAEGELIKQTSVNKQISQKQYKMFQQILDQADDIPDYEICLAYGFREKHDYRNKNEINTMKIGEHIGILLLFKLPKEVKEMIEDNEVYSIVWDFMMRLEEQLPRAFMYYGVMDENKFEQQSSEIGIFLPFRHFEHQLEKNIEQANGIGLGCRERILTMIK</sequence>
<reference evidence="1 4" key="1">
    <citation type="journal article" date="2020" name="Cell Host Microbe">
        <title>Functional and Genomic Variation between Human-Derived Isolates of Lachnospiraceae Reveals Inter- and Intra-Species Diversity.</title>
        <authorList>
            <person name="Sorbara M.T."/>
            <person name="Littmann E.R."/>
            <person name="Fontana E."/>
            <person name="Moody T.U."/>
            <person name="Kohout C.E."/>
            <person name="Gjonbalaj M."/>
            <person name="Eaton V."/>
            <person name="Seok R."/>
            <person name="Leiner I.M."/>
            <person name="Pamer E.G."/>
        </authorList>
    </citation>
    <scope>NUCLEOTIDE SEQUENCE [LARGE SCALE GENOMIC DNA]</scope>
    <source>
        <strain evidence="1 4">MSK.14.57</strain>
    </source>
</reference>
<gene>
    <name evidence="1" type="ORF">G5A72_03680</name>
    <name evidence="2" type="ORF">RBI15_13280</name>
</gene>
<protein>
    <submittedName>
        <fullName evidence="2">DUF4866 domain-containing protein</fullName>
    </submittedName>
</protein>
<dbReference type="RefSeq" id="WP_008393463.1">
    <property type="nucleotide sequence ID" value="NZ_CAXUGA010000002.1"/>
</dbReference>
<dbReference type="InterPro" id="IPR032357">
    <property type="entry name" value="DUF4866"/>
</dbReference>
<reference evidence="2" key="3">
    <citation type="submission" date="2023-08" db="EMBL/GenBank/DDBJ databases">
        <title>Complete Genome Sequences of butyrate producing Anaerostipes hadrus strains BA1 and GIF7 isolated from the terminal ileum of a healthy lean male.</title>
        <authorList>
            <person name="Low A."/>
            <person name="Sheludchenko M."/>
            <person name="Cheng H.E."/>
            <person name="Koh X.Q."/>
            <person name="Lee J."/>
        </authorList>
    </citation>
    <scope>NUCLEOTIDE SEQUENCE</scope>
    <source>
        <strain evidence="2">BA1</strain>
    </source>
</reference>
<reference evidence="1" key="2">
    <citation type="submission" date="2020-02" db="EMBL/GenBank/DDBJ databases">
        <authorList>
            <person name="Littmann E."/>
            <person name="Sorbara M."/>
        </authorList>
    </citation>
    <scope>NUCLEOTIDE SEQUENCE</scope>
    <source>
        <strain evidence="1">MSK.14.57</strain>
    </source>
</reference>
<proteinExistence type="predicted"/>
<dbReference type="EMBL" id="CP132968">
    <property type="protein sequence ID" value="WMD16312.1"/>
    <property type="molecule type" value="Genomic_DNA"/>
</dbReference>
<accession>A0AAQ3JHX4</accession>
<dbReference type="AlphaFoldDB" id="A0AAQ3JHX4"/>
<dbReference type="Pfam" id="PF16160">
    <property type="entry name" value="DUF4866"/>
    <property type="match status" value="1"/>
</dbReference>
<dbReference type="GeneID" id="92742377"/>
<evidence type="ECO:0000313" key="2">
    <source>
        <dbReference type="EMBL" id="WMD16312.1"/>
    </source>
</evidence>
<dbReference type="EMBL" id="JAAITB010000005">
    <property type="protein sequence ID" value="NSJ78705.1"/>
    <property type="molecule type" value="Genomic_DNA"/>
</dbReference>
<organism evidence="2 3">
    <name type="scientific">Anaerostipes hadrus</name>
    <dbReference type="NCBI Taxonomy" id="649756"/>
    <lineage>
        <taxon>Bacteria</taxon>
        <taxon>Bacillati</taxon>
        <taxon>Bacillota</taxon>
        <taxon>Clostridia</taxon>
        <taxon>Lachnospirales</taxon>
        <taxon>Lachnospiraceae</taxon>
        <taxon>Anaerostipes</taxon>
    </lineage>
</organism>
<evidence type="ECO:0000313" key="3">
    <source>
        <dbReference type="Proteomes" id="UP001243496"/>
    </source>
</evidence>
<dbReference type="Proteomes" id="UP001644750">
    <property type="component" value="Unassembled WGS sequence"/>
</dbReference>
<evidence type="ECO:0000313" key="4">
    <source>
        <dbReference type="Proteomes" id="UP001644750"/>
    </source>
</evidence>
<keyword evidence="4" id="KW-1185">Reference proteome</keyword>
<evidence type="ECO:0000313" key="1">
    <source>
        <dbReference type="EMBL" id="NSJ78705.1"/>
    </source>
</evidence>